<dbReference type="Pfam" id="PF22022">
    <property type="entry name" value="Phage_int_M"/>
    <property type="match status" value="1"/>
</dbReference>
<dbReference type="Proteomes" id="UP000704762">
    <property type="component" value="Unassembled WGS sequence"/>
</dbReference>
<feature type="domain" description="Core-binding (CB)" evidence="5">
    <location>
        <begin position="71"/>
        <end position="157"/>
    </location>
</feature>
<dbReference type="RefSeq" id="WP_239578921.1">
    <property type="nucleotide sequence ID" value="NZ_BAAAQP010000001.1"/>
</dbReference>
<dbReference type="InterPro" id="IPR013762">
    <property type="entry name" value="Integrase-like_cat_sf"/>
</dbReference>
<dbReference type="PANTHER" id="PTHR30349:SF91">
    <property type="entry name" value="INTA PROTEIN"/>
    <property type="match status" value="1"/>
</dbReference>
<dbReference type="InterPro" id="IPR044068">
    <property type="entry name" value="CB"/>
</dbReference>
<dbReference type="Gene3D" id="1.10.150.130">
    <property type="match status" value="1"/>
</dbReference>
<organism evidence="6 7">
    <name type="scientific">Microlunatus panaciterrae</name>
    <dbReference type="NCBI Taxonomy" id="400768"/>
    <lineage>
        <taxon>Bacteria</taxon>
        <taxon>Bacillati</taxon>
        <taxon>Actinomycetota</taxon>
        <taxon>Actinomycetes</taxon>
        <taxon>Propionibacteriales</taxon>
        <taxon>Propionibacteriaceae</taxon>
        <taxon>Microlunatus</taxon>
    </lineage>
</organism>
<evidence type="ECO:0000256" key="2">
    <source>
        <dbReference type="ARBA" id="ARBA00023172"/>
    </source>
</evidence>
<evidence type="ECO:0000313" key="7">
    <source>
        <dbReference type="Proteomes" id="UP000704762"/>
    </source>
</evidence>
<keyword evidence="1 3" id="KW-0238">DNA-binding</keyword>
<dbReference type="SUPFAM" id="SSF56349">
    <property type="entry name" value="DNA breaking-rejoining enzymes"/>
    <property type="match status" value="1"/>
</dbReference>
<keyword evidence="2" id="KW-0233">DNA recombination</keyword>
<dbReference type="PANTHER" id="PTHR30349">
    <property type="entry name" value="PHAGE INTEGRASE-RELATED"/>
    <property type="match status" value="1"/>
</dbReference>
<evidence type="ECO:0000256" key="3">
    <source>
        <dbReference type="PROSITE-ProRule" id="PRU01248"/>
    </source>
</evidence>
<reference evidence="6 7" key="1">
    <citation type="submission" date="2021-01" db="EMBL/GenBank/DDBJ databases">
        <title>Sequencing the genomes of 1000 actinobacteria strains.</title>
        <authorList>
            <person name="Klenk H.-P."/>
        </authorList>
    </citation>
    <scope>NUCLEOTIDE SEQUENCE [LARGE SCALE GENOMIC DNA]</scope>
    <source>
        <strain evidence="6 7">DSM 18662</strain>
    </source>
</reference>
<protein>
    <submittedName>
        <fullName evidence="6">Integrase</fullName>
    </submittedName>
</protein>
<dbReference type="EMBL" id="JAFBCF010000001">
    <property type="protein sequence ID" value="MBM7799356.1"/>
    <property type="molecule type" value="Genomic_DNA"/>
</dbReference>
<dbReference type="InterPro" id="IPR050090">
    <property type="entry name" value="Tyrosine_recombinase_XerCD"/>
</dbReference>
<evidence type="ECO:0000313" key="6">
    <source>
        <dbReference type="EMBL" id="MBM7799356.1"/>
    </source>
</evidence>
<dbReference type="Gene3D" id="1.10.443.10">
    <property type="entry name" value="Intergrase catalytic core"/>
    <property type="match status" value="1"/>
</dbReference>
<dbReference type="CDD" id="cd01189">
    <property type="entry name" value="INT_ICEBs1_C_like"/>
    <property type="match status" value="1"/>
</dbReference>
<dbReference type="PROSITE" id="PS51900">
    <property type="entry name" value="CB"/>
    <property type="match status" value="1"/>
</dbReference>
<name>A0ABS2RK23_9ACTN</name>
<dbReference type="InterPro" id="IPR002104">
    <property type="entry name" value="Integrase_catalytic"/>
</dbReference>
<comment type="caution">
    <text evidence="6">The sequence shown here is derived from an EMBL/GenBank/DDBJ whole genome shotgun (WGS) entry which is preliminary data.</text>
</comment>
<sequence length="393" mass="43670">MKPLGLGEHGGLTIVREGSSYVAYLRYRDFAGRGRRIKRSGRSRAEASREVLKAVKVALGTSGDDEYTAKTTFDDAAKGWLEMFAAQVERGARSPSTYDEYRHVVKRVIEPGVGSLRLGELTTPRLDRFVQAVLVDRGYATAKLTRSVLSGICSWLVRRGAIPSNPVRDLTPLELDRDRTARALSFEEVRTWLAILDSNEFAQRHDLPELARFMLATGLRLGEALGVTWADLDLAAGTIAVRRTIIRVQGKGLVANRVKSRASERGLILPAWCIELLKQRRVRLGGFDGPIFPDSHGGWRDRSNVGKAFRRVREGSEFDWVKTHTYRKTVATLLDRSGATARMIADQLGHSRVSMTQDVYLGRRATNATNVVVLEAYNPDGVIVEPRAANPDQ</sequence>
<dbReference type="PROSITE" id="PS51898">
    <property type="entry name" value="TYR_RECOMBINASE"/>
    <property type="match status" value="1"/>
</dbReference>
<evidence type="ECO:0000259" key="5">
    <source>
        <dbReference type="PROSITE" id="PS51900"/>
    </source>
</evidence>
<feature type="domain" description="Tyr recombinase" evidence="4">
    <location>
        <begin position="179"/>
        <end position="375"/>
    </location>
</feature>
<keyword evidence="7" id="KW-1185">Reference proteome</keyword>
<dbReference type="InterPro" id="IPR010998">
    <property type="entry name" value="Integrase_recombinase_N"/>
</dbReference>
<gene>
    <name evidence="6" type="ORF">JOE57_002277</name>
</gene>
<dbReference type="Pfam" id="PF00589">
    <property type="entry name" value="Phage_integrase"/>
    <property type="match status" value="1"/>
</dbReference>
<dbReference type="InterPro" id="IPR053876">
    <property type="entry name" value="Phage_int_M"/>
</dbReference>
<proteinExistence type="predicted"/>
<evidence type="ECO:0000256" key="1">
    <source>
        <dbReference type="ARBA" id="ARBA00023125"/>
    </source>
</evidence>
<accession>A0ABS2RK23</accession>
<dbReference type="InterPro" id="IPR011010">
    <property type="entry name" value="DNA_brk_join_enz"/>
</dbReference>
<evidence type="ECO:0000259" key="4">
    <source>
        <dbReference type="PROSITE" id="PS51898"/>
    </source>
</evidence>